<organism evidence="4 5">
    <name type="scientific">Nonomuraea zeae</name>
    <dbReference type="NCBI Taxonomy" id="1642303"/>
    <lineage>
        <taxon>Bacteria</taxon>
        <taxon>Bacillati</taxon>
        <taxon>Actinomycetota</taxon>
        <taxon>Actinomycetes</taxon>
        <taxon>Streptosporangiales</taxon>
        <taxon>Streptosporangiaceae</taxon>
        <taxon>Nonomuraea</taxon>
    </lineage>
</organism>
<accession>A0A5S4GUA5</accession>
<evidence type="ECO:0000313" key="4">
    <source>
        <dbReference type="EMBL" id="TMR36091.1"/>
    </source>
</evidence>
<dbReference type="InterPro" id="IPR041467">
    <property type="entry name" value="Sco4008_C"/>
</dbReference>
<evidence type="ECO:0000256" key="2">
    <source>
        <dbReference type="PROSITE-ProRule" id="PRU00335"/>
    </source>
</evidence>
<dbReference type="Pfam" id="PF00440">
    <property type="entry name" value="TetR_N"/>
    <property type="match status" value="1"/>
</dbReference>
<evidence type="ECO:0000259" key="3">
    <source>
        <dbReference type="PROSITE" id="PS50977"/>
    </source>
</evidence>
<dbReference type="SUPFAM" id="SSF46689">
    <property type="entry name" value="Homeodomain-like"/>
    <property type="match status" value="1"/>
</dbReference>
<sequence>MVGLQPTGWSWHDGSMAPKVSTAATKAALLEAAREEFAAYGVAGARVDRIAERAGVNKERIYGHFGSKEKLFDEVIKEALDDLTAQMALPGADPVDYVAKLADYYHTHPDLVRLLMWEALNYRGQDLLAGQEARVERCARKAASLAEGAGEEPSAKTARTLFMLTGLALFPAMMPQLGRIILGEDADDHAALRDQVAAFVAAGLGSRPDVPA</sequence>
<dbReference type="Gene3D" id="1.10.357.10">
    <property type="entry name" value="Tetracycline Repressor, domain 2"/>
    <property type="match status" value="1"/>
</dbReference>
<dbReference type="Proteomes" id="UP000306628">
    <property type="component" value="Unassembled WGS sequence"/>
</dbReference>
<reference evidence="4 5" key="1">
    <citation type="submission" date="2019-05" db="EMBL/GenBank/DDBJ databases">
        <title>Draft genome sequence of Nonomuraea zeae DSM 100528.</title>
        <authorList>
            <person name="Saricaoglu S."/>
            <person name="Isik K."/>
        </authorList>
    </citation>
    <scope>NUCLEOTIDE SEQUENCE [LARGE SCALE GENOMIC DNA]</scope>
    <source>
        <strain evidence="4 5">DSM 100528</strain>
    </source>
</reference>
<name>A0A5S4GUA5_9ACTN</name>
<feature type="domain" description="HTH tetR-type" evidence="3">
    <location>
        <begin position="23"/>
        <end position="83"/>
    </location>
</feature>
<dbReference type="InterPro" id="IPR036271">
    <property type="entry name" value="Tet_transcr_reg_TetR-rel_C_sf"/>
</dbReference>
<dbReference type="InterPro" id="IPR050109">
    <property type="entry name" value="HTH-type_TetR-like_transc_reg"/>
</dbReference>
<dbReference type="PANTHER" id="PTHR30328:SF54">
    <property type="entry name" value="HTH-TYPE TRANSCRIPTIONAL REPRESSOR SCO4008"/>
    <property type="match status" value="1"/>
</dbReference>
<protein>
    <submittedName>
        <fullName evidence="4">TetR/AcrR family transcriptional regulator</fullName>
    </submittedName>
</protein>
<dbReference type="InterPro" id="IPR009057">
    <property type="entry name" value="Homeodomain-like_sf"/>
</dbReference>
<dbReference type="Pfam" id="PF17926">
    <property type="entry name" value="TetR_C_21"/>
    <property type="match status" value="1"/>
</dbReference>
<dbReference type="GO" id="GO:0006355">
    <property type="term" value="P:regulation of DNA-templated transcription"/>
    <property type="evidence" value="ECO:0007669"/>
    <property type="project" value="UniProtKB-ARBA"/>
</dbReference>
<dbReference type="EMBL" id="VCKX01000027">
    <property type="protein sequence ID" value="TMR36091.1"/>
    <property type="molecule type" value="Genomic_DNA"/>
</dbReference>
<dbReference type="PROSITE" id="PS50977">
    <property type="entry name" value="HTH_TETR_2"/>
    <property type="match status" value="1"/>
</dbReference>
<evidence type="ECO:0000313" key="5">
    <source>
        <dbReference type="Proteomes" id="UP000306628"/>
    </source>
</evidence>
<dbReference type="GO" id="GO:0003677">
    <property type="term" value="F:DNA binding"/>
    <property type="evidence" value="ECO:0007669"/>
    <property type="project" value="UniProtKB-UniRule"/>
</dbReference>
<comment type="caution">
    <text evidence="4">The sequence shown here is derived from an EMBL/GenBank/DDBJ whole genome shotgun (WGS) entry which is preliminary data.</text>
</comment>
<keyword evidence="1 2" id="KW-0238">DNA-binding</keyword>
<gene>
    <name evidence="4" type="ORF">ETD85_11880</name>
</gene>
<keyword evidence="5" id="KW-1185">Reference proteome</keyword>
<dbReference type="OrthoDB" id="4726108at2"/>
<dbReference type="SUPFAM" id="SSF48498">
    <property type="entry name" value="Tetracyclin repressor-like, C-terminal domain"/>
    <property type="match status" value="1"/>
</dbReference>
<dbReference type="PRINTS" id="PR00455">
    <property type="entry name" value="HTHTETR"/>
</dbReference>
<evidence type="ECO:0000256" key="1">
    <source>
        <dbReference type="ARBA" id="ARBA00023125"/>
    </source>
</evidence>
<dbReference type="AlphaFoldDB" id="A0A5S4GUA5"/>
<feature type="DNA-binding region" description="H-T-H motif" evidence="2">
    <location>
        <begin position="46"/>
        <end position="65"/>
    </location>
</feature>
<dbReference type="InterPro" id="IPR001647">
    <property type="entry name" value="HTH_TetR"/>
</dbReference>
<dbReference type="PANTHER" id="PTHR30328">
    <property type="entry name" value="TRANSCRIPTIONAL REPRESSOR"/>
    <property type="match status" value="1"/>
</dbReference>
<proteinExistence type="predicted"/>